<evidence type="ECO:0000256" key="7">
    <source>
        <dbReference type="ARBA" id="ARBA00022989"/>
    </source>
</evidence>
<feature type="transmembrane region" description="Helical" evidence="14">
    <location>
        <begin position="449"/>
        <end position="467"/>
    </location>
</feature>
<evidence type="ECO:0000313" key="15">
    <source>
        <dbReference type="EMBL" id="MEN1758961.1"/>
    </source>
</evidence>
<keyword evidence="10 14" id="KW-0472">Membrane</keyword>
<name>A0ABU9VPB0_9CLOT</name>
<dbReference type="InterPro" id="IPR018212">
    <property type="entry name" value="Na/solute_symporter_CS"/>
</dbReference>
<evidence type="ECO:0000256" key="13">
    <source>
        <dbReference type="RuleBase" id="RU362091"/>
    </source>
</evidence>
<evidence type="ECO:0000256" key="8">
    <source>
        <dbReference type="ARBA" id="ARBA00023053"/>
    </source>
</evidence>
<evidence type="ECO:0000256" key="2">
    <source>
        <dbReference type="ARBA" id="ARBA00006434"/>
    </source>
</evidence>
<feature type="transmembrane region" description="Helical" evidence="14">
    <location>
        <begin position="122"/>
        <end position="144"/>
    </location>
</feature>
<gene>
    <name evidence="15" type="ORF">AAIG11_00620</name>
</gene>
<evidence type="ECO:0000256" key="9">
    <source>
        <dbReference type="ARBA" id="ARBA00023065"/>
    </source>
</evidence>
<feature type="transmembrane region" description="Helical" evidence="14">
    <location>
        <begin position="75"/>
        <end position="93"/>
    </location>
</feature>
<feature type="transmembrane region" description="Helical" evidence="14">
    <location>
        <begin position="390"/>
        <end position="415"/>
    </location>
</feature>
<feature type="transmembrane region" description="Helical" evidence="14">
    <location>
        <begin position="156"/>
        <end position="175"/>
    </location>
</feature>
<protein>
    <submittedName>
        <fullName evidence="15">Sodium:solute symporter family protein</fullName>
    </submittedName>
</protein>
<sequence length="499" mass="55100">MDQHVLPLLIIGTYMFIPLYIGTRAGERELGTPEDFFIQSRNMSSLSVFFTVMATWMSAFAFLGSSASFYLKGPVYWTTIGWDFLFGLLFFVLGKRIWFFGKMNGYITAADFFRDQYQSDRLADLVAVILLVFTLPYLQIQLAGGAYLIQVASNELIPWELAGLLFLIVIIIYVWTGGLRAVAWADIFYGILILFGLASSGLYLVNRVGGMHFLFAELQRTKPEILTLPGPTGNAGAPLWLAMFIVVPVGALMGPHLWTRLYAVRNPRIFDLMPLLLGMVSIINIFPMLTGYAGILLEPGIENPDIILPVLLYRHAPYAFMSLALTGGAAAAMSTSNSQIHSISSVYTIDIHQKYINRSLSNKRLLLVGRVAVVLFSAFTYLMLIYIPGLLINIGLIALSGTAQILIPLCGALFWRRSTAQGAITGLLGGMVVLISAMVVMRFDPSFEIVYAGIVALLVNAGLFVAVSSQTPSRSHEIIGKFEQQMEAFRKISSFSSER</sequence>
<organism evidence="15 16">
    <name type="scientific">Anoxynatronum sibiricum</name>
    <dbReference type="NCBI Taxonomy" id="210623"/>
    <lineage>
        <taxon>Bacteria</taxon>
        <taxon>Bacillati</taxon>
        <taxon>Bacillota</taxon>
        <taxon>Clostridia</taxon>
        <taxon>Eubacteriales</taxon>
        <taxon>Clostridiaceae</taxon>
        <taxon>Anoxynatronum</taxon>
    </lineage>
</organism>
<keyword evidence="7 14" id="KW-1133">Transmembrane helix</keyword>
<dbReference type="InterPro" id="IPR050277">
    <property type="entry name" value="Sodium:Solute_Symporter"/>
</dbReference>
<keyword evidence="8" id="KW-0915">Sodium</keyword>
<dbReference type="RefSeq" id="WP_343184345.1">
    <property type="nucleotide sequence ID" value="NZ_JBCITM010000001.1"/>
</dbReference>
<dbReference type="Pfam" id="PF00474">
    <property type="entry name" value="SSF"/>
    <property type="match status" value="1"/>
</dbReference>
<keyword evidence="9" id="KW-0406">Ion transport</keyword>
<evidence type="ECO:0000256" key="6">
    <source>
        <dbReference type="ARBA" id="ARBA00022847"/>
    </source>
</evidence>
<evidence type="ECO:0000256" key="4">
    <source>
        <dbReference type="ARBA" id="ARBA00022475"/>
    </source>
</evidence>
<dbReference type="EMBL" id="JBCITM010000001">
    <property type="protein sequence ID" value="MEN1758961.1"/>
    <property type="molecule type" value="Genomic_DNA"/>
</dbReference>
<evidence type="ECO:0000256" key="11">
    <source>
        <dbReference type="ARBA" id="ARBA00023201"/>
    </source>
</evidence>
<dbReference type="InterPro" id="IPR001734">
    <property type="entry name" value="Na/solute_symporter"/>
</dbReference>
<evidence type="ECO:0000256" key="10">
    <source>
        <dbReference type="ARBA" id="ARBA00023136"/>
    </source>
</evidence>
<dbReference type="PANTHER" id="PTHR48086">
    <property type="entry name" value="SODIUM/PROLINE SYMPORTER-RELATED"/>
    <property type="match status" value="1"/>
</dbReference>
<feature type="transmembrane region" description="Helical" evidence="14">
    <location>
        <begin position="187"/>
        <end position="205"/>
    </location>
</feature>
<proteinExistence type="inferred from homology"/>
<accession>A0ABU9VPB0</accession>
<reference evidence="15 16" key="1">
    <citation type="submission" date="2024-04" db="EMBL/GenBank/DDBJ databases">
        <title>Genome sequencing and metabolic network reconstruction of aminoacids and betaine degradation by Anoxynatronum sibiricum.</title>
        <authorList>
            <person name="Detkova E.N."/>
            <person name="Boltjanskaja Y.V."/>
            <person name="Mardanov A.V."/>
            <person name="Kevbrin V."/>
        </authorList>
    </citation>
    <scope>NUCLEOTIDE SEQUENCE [LARGE SCALE GENOMIC DNA]</scope>
    <source>
        <strain evidence="15 16">Z-7981</strain>
    </source>
</reference>
<evidence type="ECO:0000313" key="16">
    <source>
        <dbReference type="Proteomes" id="UP001407405"/>
    </source>
</evidence>
<feature type="transmembrane region" description="Helical" evidence="14">
    <location>
        <begin position="6"/>
        <end position="23"/>
    </location>
</feature>
<feature type="transmembrane region" description="Helical" evidence="14">
    <location>
        <begin position="365"/>
        <end position="384"/>
    </location>
</feature>
<keyword evidence="3" id="KW-0813">Transport</keyword>
<feature type="transmembrane region" description="Helical" evidence="14">
    <location>
        <begin position="270"/>
        <end position="295"/>
    </location>
</feature>
<feature type="transmembrane region" description="Helical" evidence="14">
    <location>
        <begin position="44"/>
        <end position="63"/>
    </location>
</feature>
<dbReference type="InterPro" id="IPR038377">
    <property type="entry name" value="Na/Glc_symporter_sf"/>
</dbReference>
<keyword evidence="4" id="KW-1003">Cell membrane</keyword>
<keyword evidence="5 14" id="KW-0812">Transmembrane</keyword>
<dbReference type="PROSITE" id="PS50283">
    <property type="entry name" value="NA_SOLUT_SYMP_3"/>
    <property type="match status" value="1"/>
</dbReference>
<comment type="catalytic activity">
    <reaction evidence="12">
        <text>L-proline(in) + Na(+)(in) = L-proline(out) + Na(+)(out)</text>
        <dbReference type="Rhea" id="RHEA:28967"/>
        <dbReference type="ChEBI" id="CHEBI:29101"/>
        <dbReference type="ChEBI" id="CHEBI:60039"/>
    </reaction>
</comment>
<evidence type="ECO:0000256" key="3">
    <source>
        <dbReference type="ARBA" id="ARBA00022448"/>
    </source>
</evidence>
<feature type="transmembrane region" description="Helical" evidence="14">
    <location>
        <begin position="422"/>
        <end position="443"/>
    </location>
</feature>
<keyword evidence="6" id="KW-0769">Symport</keyword>
<evidence type="ECO:0000256" key="1">
    <source>
        <dbReference type="ARBA" id="ARBA00004651"/>
    </source>
</evidence>
<dbReference type="Gene3D" id="1.20.1730.10">
    <property type="entry name" value="Sodium/glucose cotransporter"/>
    <property type="match status" value="1"/>
</dbReference>
<dbReference type="PROSITE" id="PS00457">
    <property type="entry name" value="NA_SOLUT_SYMP_2"/>
    <property type="match status" value="1"/>
</dbReference>
<evidence type="ECO:0000256" key="5">
    <source>
        <dbReference type="ARBA" id="ARBA00022692"/>
    </source>
</evidence>
<dbReference type="CDD" id="cd10322">
    <property type="entry name" value="SLC5sbd"/>
    <property type="match status" value="1"/>
</dbReference>
<dbReference type="PANTHER" id="PTHR48086:SF3">
    <property type="entry name" value="SODIUM_PROLINE SYMPORTER"/>
    <property type="match status" value="1"/>
</dbReference>
<keyword evidence="11" id="KW-0739">Sodium transport</keyword>
<evidence type="ECO:0000256" key="14">
    <source>
        <dbReference type="SAM" id="Phobius"/>
    </source>
</evidence>
<keyword evidence="16" id="KW-1185">Reference proteome</keyword>
<evidence type="ECO:0000256" key="12">
    <source>
        <dbReference type="ARBA" id="ARBA00033708"/>
    </source>
</evidence>
<feature type="transmembrane region" description="Helical" evidence="14">
    <location>
        <begin position="237"/>
        <end position="258"/>
    </location>
</feature>
<feature type="transmembrane region" description="Helical" evidence="14">
    <location>
        <begin position="315"/>
        <end position="333"/>
    </location>
</feature>
<comment type="subcellular location">
    <subcellularLocation>
        <location evidence="1">Cell membrane</location>
        <topology evidence="1">Multi-pass membrane protein</topology>
    </subcellularLocation>
</comment>
<comment type="caution">
    <text evidence="15">The sequence shown here is derived from an EMBL/GenBank/DDBJ whole genome shotgun (WGS) entry which is preliminary data.</text>
</comment>
<comment type="similarity">
    <text evidence="2 13">Belongs to the sodium:solute symporter (SSF) (TC 2.A.21) family.</text>
</comment>
<dbReference type="Proteomes" id="UP001407405">
    <property type="component" value="Unassembled WGS sequence"/>
</dbReference>